<dbReference type="InterPro" id="IPR007046">
    <property type="entry name" value="RNA_pol_sigma_54_core-bd"/>
</dbReference>
<keyword evidence="4" id="KW-0548">Nucleotidyltransferase</keyword>
<dbReference type="PRINTS" id="PR00045">
    <property type="entry name" value="SIGMA54FCT"/>
</dbReference>
<dbReference type="Pfam" id="PF04552">
    <property type="entry name" value="Sigma54_DBD"/>
    <property type="match status" value="1"/>
</dbReference>
<evidence type="ECO:0000256" key="5">
    <source>
        <dbReference type="ARBA" id="ARBA00023015"/>
    </source>
</evidence>
<keyword evidence="7" id="KW-0238">DNA-binding</keyword>
<keyword evidence="2" id="KW-0240">DNA-directed RNA polymerase</keyword>
<feature type="domain" description="RNA polymerase sigma factor 54 DNA-binding" evidence="9">
    <location>
        <begin position="291"/>
        <end position="448"/>
    </location>
</feature>
<dbReference type="Pfam" id="PF00309">
    <property type="entry name" value="Sigma54_AID"/>
    <property type="match status" value="1"/>
</dbReference>
<dbReference type="PANTHER" id="PTHR32248">
    <property type="entry name" value="RNA POLYMERASE SIGMA-54 FACTOR"/>
    <property type="match status" value="1"/>
</dbReference>
<proteinExistence type="inferred from homology"/>
<evidence type="ECO:0000256" key="4">
    <source>
        <dbReference type="ARBA" id="ARBA00022695"/>
    </source>
</evidence>
<protein>
    <submittedName>
        <fullName evidence="11">RNA polymerase sigma-54 factor</fullName>
    </submittedName>
</protein>
<dbReference type="GO" id="GO:0016779">
    <property type="term" value="F:nucleotidyltransferase activity"/>
    <property type="evidence" value="ECO:0007669"/>
    <property type="project" value="UniProtKB-KW"/>
</dbReference>
<evidence type="ECO:0000256" key="2">
    <source>
        <dbReference type="ARBA" id="ARBA00022478"/>
    </source>
</evidence>
<evidence type="ECO:0000256" key="8">
    <source>
        <dbReference type="ARBA" id="ARBA00023163"/>
    </source>
</evidence>
<dbReference type="Gene3D" id="1.10.10.60">
    <property type="entry name" value="Homeodomain-like"/>
    <property type="match status" value="1"/>
</dbReference>
<gene>
    <name evidence="11" type="primary">rpoN</name>
    <name evidence="11" type="ORF">IBLFYP30_01992</name>
</gene>
<evidence type="ECO:0000256" key="3">
    <source>
        <dbReference type="ARBA" id="ARBA00022679"/>
    </source>
</evidence>
<name>A0A6N3D285_9FIRM</name>
<dbReference type="InterPro" id="IPR007634">
    <property type="entry name" value="RNA_pol_sigma_54_DNA-bd"/>
</dbReference>
<feature type="domain" description="RNA polymerase sigma factor 54 core-binding" evidence="10">
    <location>
        <begin position="90"/>
        <end position="276"/>
    </location>
</feature>
<dbReference type="GO" id="GO:0016987">
    <property type="term" value="F:sigma factor activity"/>
    <property type="evidence" value="ECO:0007669"/>
    <property type="project" value="UniProtKB-KW"/>
</dbReference>
<evidence type="ECO:0000313" key="11">
    <source>
        <dbReference type="EMBL" id="VYU19807.1"/>
    </source>
</evidence>
<dbReference type="GO" id="GO:0006352">
    <property type="term" value="P:DNA-templated transcription initiation"/>
    <property type="evidence" value="ECO:0007669"/>
    <property type="project" value="InterPro"/>
</dbReference>
<dbReference type="EMBL" id="CACRUE010000031">
    <property type="protein sequence ID" value="VYU19807.1"/>
    <property type="molecule type" value="Genomic_DNA"/>
</dbReference>
<dbReference type="InterPro" id="IPR038709">
    <property type="entry name" value="RpoN_core-bd_sf"/>
</dbReference>
<dbReference type="GO" id="GO:0003677">
    <property type="term" value="F:DNA binding"/>
    <property type="evidence" value="ECO:0007669"/>
    <property type="project" value="UniProtKB-KW"/>
</dbReference>
<dbReference type="AlphaFoldDB" id="A0A6N3D285"/>
<organism evidence="11">
    <name type="scientific">Intestinibacter bartlettii</name>
    <dbReference type="NCBI Taxonomy" id="261299"/>
    <lineage>
        <taxon>Bacteria</taxon>
        <taxon>Bacillati</taxon>
        <taxon>Bacillota</taxon>
        <taxon>Clostridia</taxon>
        <taxon>Peptostreptococcales</taxon>
        <taxon>Peptostreptococcaceae</taxon>
        <taxon>Intestinibacter</taxon>
    </lineage>
</organism>
<dbReference type="PANTHER" id="PTHR32248:SF4">
    <property type="entry name" value="RNA POLYMERASE SIGMA-54 FACTOR"/>
    <property type="match status" value="1"/>
</dbReference>
<dbReference type="GO" id="GO:0000428">
    <property type="term" value="C:DNA-directed RNA polymerase complex"/>
    <property type="evidence" value="ECO:0007669"/>
    <property type="project" value="UniProtKB-KW"/>
</dbReference>
<keyword evidence="3" id="KW-0808">Transferase</keyword>
<evidence type="ECO:0000256" key="7">
    <source>
        <dbReference type="ARBA" id="ARBA00023125"/>
    </source>
</evidence>
<dbReference type="Pfam" id="PF04963">
    <property type="entry name" value="Sigma54_CBD"/>
    <property type="match status" value="1"/>
</dbReference>
<dbReference type="PROSITE" id="PS00717">
    <property type="entry name" value="SIGMA54_1"/>
    <property type="match status" value="1"/>
</dbReference>
<reference evidence="11" key="1">
    <citation type="submission" date="2019-11" db="EMBL/GenBank/DDBJ databases">
        <authorList>
            <person name="Feng L."/>
        </authorList>
    </citation>
    <scope>NUCLEOTIDE SEQUENCE</scope>
    <source>
        <strain evidence="11">IbartlettiiLFYP30</strain>
    </source>
</reference>
<dbReference type="RefSeq" id="WP_024038212.1">
    <property type="nucleotide sequence ID" value="NZ_CACRUE010000031.1"/>
</dbReference>
<keyword evidence="5" id="KW-0805">Transcription regulation</keyword>
<evidence type="ECO:0000256" key="6">
    <source>
        <dbReference type="ARBA" id="ARBA00023082"/>
    </source>
</evidence>
<dbReference type="NCBIfam" id="TIGR02395">
    <property type="entry name" value="rpoN_sigma"/>
    <property type="match status" value="1"/>
</dbReference>
<evidence type="ECO:0000256" key="1">
    <source>
        <dbReference type="ARBA" id="ARBA00008798"/>
    </source>
</evidence>
<dbReference type="InterPro" id="IPR000394">
    <property type="entry name" value="RNA_pol_sigma_54"/>
</dbReference>
<evidence type="ECO:0000259" key="9">
    <source>
        <dbReference type="Pfam" id="PF04552"/>
    </source>
</evidence>
<keyword evidence="8" id="KW-0804">Transcription</keyword>
<evidence type="ECO:0000259" key="10">
    <source>
        <dbReference type="Pfam" id="PF04963"/>
    </source>
</evidence>
<dbReference type="PROSITE" id="PS50044">
    <property type="entry name" value="SIGMA54_3"/>
    <property type="match status" value="1"/>
</dbReference>
<keyword evidence="6" id="KW-0731">Sigma factor</keyword>
<dbReference type="GO" id="GO:0001216">
    <property type="term" value="F:DNA-binding transcription activator activity"/>
    <property type="evidence" value="ECO:0007669"/>
    <property type="project" value="InterPro"/>
</dbReference>
<sequence>MKIDYGLEMSQSQKIIVSTNLVQSLKILSMTTLELEDEIKKQAEENPIIEVEMQNSERKVDWERYINHLKHHTYNDKNESRYNADSEMDFENIISNNQNLYDYLKEQINCYKIDKTEEKVCEYIIDSLDENGYLKDEDLVIKDLNIDSSTYNRCKKYIQSLEPSGVGGSNLEESLIIQLRNLDIKDGLLEDIIKNDLNCIGNKKISLICKKYNINKSQCMNYIKLIKSLDPKPCEKFKLKDIIYIKPDVTVKKIDGEFVLEGNNTNDINIHINSFYKEILNDESSDIVAKEFIKDRLDNALNLIKSIEHRKSTTIMIANSILNKQKDFFEKGIHYIKPMKMQELAQELNIHQSTISRGVNGKYMLTPFGLFEFKYFFSKGLETQETEGVSSISIKKFIKDTIKNEDKSKPLSDEKIKVMLNNQGINIARRTVSKYREELEILPSSKRKTLISK</sequence>
<dbReference type="PIRSF" id="PIRSF000774">
    <property type="entry name" value="RpoN"/>
    <property type="match status" value="1"/>
</dbReference>
<dbReference type="Gene3D" id="1.10.10.1330">
    <property type="entry name" value="RNA polymerase sigma-54 factor, core-binding domain"/>
    <property type="match status" value="1"/>
</dbReference>
<comment type="similarity">
    <text evidence="1">Belongs to the sigma-54 factor family.</text>
</comment>
<accession>A0A6N3D285</accession>